<feature type="region of interest" description="Disordered" evidence="10">
    <location>
        <begin position="830"/>
        <end position="866"/>
    </location>
</feature>
<dbReference type="InterPro" id="IPR007230">
    <property type="entry name" value="Nup98_auto-Pept-S59_dom"/>
</dbReference>
<keyword evidence="13" id="KW-1185">Reference proteome</keyword>
<feature type="region of interest" description="Disordered" evidence="10">
    <location>
        <begin position="21"/>
        <end position="47"/>
    </location>
</feature>
<feature type="region of interest" description="Disordered" evidence="10">
    <location>
        <begin position="261"/>
        <end position="309"/>
    </location>
</feature>
<evidence type="ECO:0000256" key="7">
    <source>
        <dbReference type="ARBA" id="ARBA00023010"/>
    </source>
</evidence>
<evidence type="ECO:0000313" key="13">
    <source>
        <dbReference type="Proteomes" id="UP001491310"/>
    </source>
</evidence>
<evidence type="ECO:0000256" key="8">
    <source>
        <dbReference type="ARBA" id="ARBA00023132"/>
    </source>
</evidence>
<keyword evidence="4" id="KW-0068">Autocatalytic cleavage</keyword>
<dbReference type="EMBL" id="JALJOT010000005">
    <property type="protein sequence ID" value="KAK9915243.1"/>
    <property type="molecule type" value="Genomic_DNA"/>
</dbReference>
<keyword evidence="7" id="KW-0811">Translocation</keyword>
<gene>
    <name evidence="12" type="ORF">WJX75_006592</name>
</gene>
<dbReference type="PROSITE" id="PS51434">
    <property type="entry name" value="NUP_C"/>
    <property type="match status" value="1"/>
</dbReference>
<dbReference type="SUPFAM" id="SSF82215">
    <property type="entry name" value="C-terminal autoproteolytic domain of nucleoporin nup98"/>
    <property type="match status" value="1"/>
</dbReference>
<dbReference type="InterPro" id="IPR037665">
    <property type="entry name" value="Nucleoporin_S59-like"/>
</dbReference>
<evidence type="ECO:0000256" key="2">
    <source>
        <dbReference type="ARBA" id="ARBA00008926"/>
    </source>
</evidence>
<keyword evidence="3" id="KW-0813">Transport</keyword>
<feature type="compositionally biased region" description="Low complexity" evidence="10">
    <location>
        <begin position="268"/>
        <end position="309"/>
    </location>
</feature>
<feature type="compositionally biased region" description="Low complexity" evidence="10">
    <location>
        <begin position="449"/>
        <end position="460"/>
    </location>
</feature>
<evidence type="ECO:0000256" key="1">
    <source>
        <dbReference type="ARBA" id="ARBA00004567"/>
    </source>
</evidence>
<proteinExistence type="inferred from homology"/>
<feature type="region of interest" description="Disordered" evidence="10">
    <location>
        <begin position="419"/>
        <end position="475"/>
    </location>
</feature>
<protein>
    <recommendedName>
        <fullName evidence="11">Peptidase S59 domain-containing protein</fullName>
    </recommendedName>
</protein>
<feature type="compositionally biased region" description="Acidic residues" evidence="10">
    <location>
        <begin position="757"/>
        <end position="777"/>
    </location>
</feature>
<comment type="similarity">
    <text evidence="2">Belongs to the nucleoporin GLFG family.</text>
</comment>
<organism evidence="12 13">
    <name type="scientific">Coccomyxa subellipsoidea</name>
    <dbReference type="NCBI Taxonomy" id="248742"/>
    <lineage>
        <taxon>Eukaryota</taxon>
        <taxon>Viridiplantae</taxon>
        <taxon>Chlorophyta</taxon>
        <taxon>core chlorophytes</taxon>
        <taxon>Trebouxiophyceae</taxon>
        <taxon>Trebouxiophyceae incertae sedis</taxon>
        <taxon>Coccomyxaceae</taxon>
        <taxon>Coccomyxa</taxon>
    </lineage>
</organism>
<dbReference type="Gene3D" id="1.25.40.690">
    <property type="match status" value="1"/>
</dbReference>
<feature type="compositionally biased region" description="Low complexity" evidence="10">
    <location>
        <begin position="496"/>
        <end position="522"/>
    </location>
</feature>
<reference evidence="12 13" key="1">
    <citation type="journal article" date="2024" name="Nat. Commun.">
        <title>Phylogenomics reveals the evolutionary origins of lichenization in chlorophyte algae.</title>
        <authorList>
            <person name="Puginier C."/>
            <person name="Libourel C."/>
            <person name="Otte J."/>
            <person name="Skaloud P."/>
            <person name="Haon M."/>
            <person name="Grisel S."/>
            <person name="Petersen M."/>
            <person name="Berrin J.G."/>
            <person name="Delaux P.M."/>
            <person name="Dal Grande F."/>
            <person name="Keller J."/>
        </authorList>
    </citation>
    <scope>NUCLEOTIDE SEQUENCE [LARGE SCALE GENOMIC DNA]</scope>
    <source>
        <strain evidence="12 13">SAG 216-7</strain>
    </source>
</reference>
<accession>A0ABR2YU04</accession>
<evidence type="ECO:0000256" key="3">
    <source>
        <dbReference type="ARBA" id="ARBA00022448"/>
    </source>
</evidence>
<comment type="subcellular location">
    <subcellularLocation>
        <location evidence="1">Nucleus</location>
        <location evidence="1">Nuclear pore complex</location>
    </subcellularLocation>
</comment>
<keyword evidence="9" id="KW-0539">Nucleus</keyword>
<dbReference type="InterPro" id="IPR036903">
    <property type="entry name" value="Nup98_auto-Pept-S59_dom_sf"/>
</dbReference>
<evidence type="ECO:0000259" key="11">
    <source>
        <dbReference type="PROSITE" id="PS51434"/>
    </source>
</evidence>
<dbReference type="Pfam" id="PF12110">
    <property type="entry name" value="Nup96"/>
    <property type="match status" value="2"/>
</dbReference>
<keyword evidence="8" id="KW-0906">Nuclear pore complex</keyword>
<feature type="region of interest" description="Disordered" evidence="10">
    <location>
        <begin position="496"/>
        <end position="566"/>
    </location>
</feature>
<keyword evidence="6" id="KW-0653">Protein transport</keyword>
<evidence type="ECO:0000256" key="5">
    <source>
        <dbReference type="ARBA" id="ARBA00022816"/>
    </source>
</evidence>
<dbReference type="Gene3D" id="1.10.10.2360">
    <property type="match status" value="1"/>
</dbReference>
<feature type="compositionally biased region" description="Polar residues" evidence="10">
    <location>
        <begin position="34"/>
        <end position="47"/>
    </location>
</feature>
<evidence type="ECO:0000256" key="6">
    <source>
        <dbReference type="ARBA" id="ARBA00022927"/>
    </source>
</evidence>
<keyword evidence="5" id="KW-0509">mRNA transport</keyword>
<evidence type="ECO:0000313" key="12">
    <source>
        <dbReference type="EMBL" id="KAK9915243.1"/>
    </source>
</evidence>
<evidence type="ECO:0000256" key="4">
    <source>
        <dbReference type="ARBA" id="ARBA00022813"/>
    </source>
</evidence>
<feature type="domain" description="Peptidase S59" evidence="11">
    <location>
        <begin position="583"/>
        <end position="725"/>
    </location>
</feature>
<sequence length="1435" mass="149631">MSFGFGGGGFGFGASQPAQSPFGGTAAPFGQAPFGQQQASSPFGATSSTGIFGASQPAFGASSTPAFGASSTPAFGSSGFGPLFGAASTPAFGAQPSTPTFGATSTGFGTAQPNAFGGGFGAASTPAFGAASTPAPFGSATPAFGSSSPAFGSGFGSPSFGGQGTRGVPYQKTQEIDSSTSGGAKQTIYFNSISAMPQYTGKSPEELRWEDYKAGCKGNTGFGGTSSFGATSSAPFGAASTPAFGSSSFGTFSSAPAFGQSSGGGFGSTTPSIFGQQSSPGFGSTATPAFGTTGAFGQQPAAPFGSSPSPFGASTPAFAPASSPSPFNFATSASAFGQPGTSASLLGTSSAFGQMPAPFGGGNLFGQSAPKQTFGNNMFGASASPGFGVSGSPYGVLPQAPNVGTPIPEYKGGISARPLSGLGPPRPTAIMASRSLTPRSGIRLRPSRARSVSRGSSSPSDFLSEEPDSSANGSAQTSIFLVRDNPRQFFVREPLPSTTASTTSSPAAAAAPSSPAARASPSRKPPAERSMGAGGDRRSDDQQRTRTQEDGDDQSAPPQNGRSFGNEHLTDEEVAQLLPAVQAEEYFVEPSLTQLAAMAREDPDSLAGVANFKIGRRGIGAVRWLTPTDVRGLNVDGTVALSRGSVEVYLDENEKPEIGEGLNKCAEVTLQKVYRIDKATNRPTTDKDAIARFERKLKKLAADQSARFISYYADTGTWVFEVEHFSKYGLVDSDDEDAAAGGAGPRNDQRPASMGDEAGEPEGEGMLLSDEEDEEMDGYSQHGTATRGTHSALDMTDADVRGAAASPVLPLALSAQLGLDPADLVALRSDLFPHPTPDQGGQLARRKRPPSGTPGPPSATGTMTDKRSGAELVLSEGTTAAVQGSRQPSQGAERCMVDAGLLLGRSFRVGWGPNGRLVHPGKSSDGTGATALVMRSLPVNDGILTKAAPEASVASLKTRTRERWRQLLDIHARHSSPATSVQPAAHSGFAPRTRQHALKCSRNKELHNLCCEYLVTTKDFIQNNHVDTDGSMEGLVTKHEVWTWELLHVLFSHIQDAEPSKEATAADALLEPMEEGGETDETEGPAKKKRRRNLSCWFRDRARGEVERALQQRASLPEKLCQLLSGQQLSAAVALASAIGDVRLASLICQAAAKGEAREAVGRQLQTWQEADFVTHIDRERLNVYQLLAGHVDAVVPDMNLDWRRALGLHLWYGQSPGLPVGHALQAFSASFHAGKAPPPMPLYLERGHGKAQPGSNAADVDFLLLELFSGTAAVVYAVHASLISQLEAIGGMEEWVLYVAQHLPDGPSPDWQGLRDQLVQQLLLRHAPALAASPEKRAFLRDRLGLSPAWLAHALMLWARYKRDTAEEFLQAVAAAEWTTAHSVLALHAGKEEGRGPARLQAARELAGLLDSAASQLSQAPSKTSSDGQLLQQV</sequence>
<feature type="region of interest" description="Disordered" evidence="10">
    <location>
        <begin position="736"/>
        <end position="790"/>
    </location>
</feature>
<dbReference type="Pfam" id="PF04096">
    <property type="entry name" value="Nucleoporin2"/>
    <property type="match status" value="1"/>
</dbReference>
<dbReference type="PANTHER" id="PTHR23198">
    <property type="entry name" value="NUCLEOPORIN"/>
    <property type="match status" value="1"/>
</dbReference>
<dbReference type="Gene3D" id="3.30.1610.10">
    <property type="entry name" value="Peptidase S59, nucleoporin"/>
    <property type="match status" value="1"/>
</dbReference>
<dbReference type="PANTHER" id="PTHR23198:SF6">
    <property type="entry name" value="NUCLEAR PORE COMPLEX PROTEIN NUP98-NUP96"/>
    <property type="match status" value="1"/>
</dbReference>
<comment type="caution">
    <text evidence="12">The sequence shown here is derived from an EMBL/GenBank/DDBJ whole genome shotgun (WGS) entry which is preliminary data.</text>
</comment>
<dbReference type="InterPro" id="IPR021967">
    <property type="entry name" value="Nup98_C"/>
</dbReference>
<feature type="compositionally biased region" description="Basic and acidic residues" evidence="10">
    <location>
        <begin position="535"/>
        <end position="549"/>
    </location>
</feature>
<dbReference type="Proteomes" id="UP001491310">
    <property type="component" value="Unassembled WGS sequence"/>
</dbReference>
<name>A0ABR2YU04_9CHLO</name>
<evidence type="ECO:0000256" key="10">
    <source>
        <dbReference type="SAM" id="MobiDB-lite"/>
    </source>
</evidence>
<evidence type="ECO:0000256" key="9">
    <source>
        <dbReference type="ARBA" id="ARBA00023242"/>
    </source>
</evidence>